<evidence type="ECO:0000313" key="2">
    <source>
        <dbReference type="EMBL" id="VVM74323.1"/>
    </source>
</evidence>
<gene>
    <name evidence="2" type="ORF">PS645_01926</name>
    <name evidence="1" type="ORF">PS662_00110</name>
    <name evidence="3" type="ORF">PS662_03017</name>
</gene>
<protein>
    <submittedName>
        <fullName evidence="2">Uncharacterized protein</fullName>
    </submittedName>
</protein>
<reference evidence="4 5" key="1">
    <citation type="submission" date="2019-09" db="EMBL/GenBank/DDBJ databases">
        <authorList>
            <person name="Chandra G."/>
            <person name="Truman W A."/>
        </authorList>
    </citation>
    <scope>NUCLEOTIDE SEQUENCE [LARGE SCALE GENOMIC DNA]</scope>
    <source>
        <strain evidence="2">PS645</strain>
        <strain evidence="1">PS662</strain>
    </source>
</reference>
<proteinExistence type="predicted"/>
<dbReference type="Proteomes" id="UP000326953">
    <property type="component" value="Unassembled WGS sequence"/>
</dbReference>
<organism evidence="2 4">
    <name type="scientific">Pseudomonas fluorescens</name>
    <dbReference type="NCBI Taxonomy" id="294"/>
    <lineage>
        <taxon>Bacteria</taxon>
        <taxon>Pseudomonadati</taxon>
        <taxon>Pseudomonadota</taxon>
        <taxon>Gammaproteobacteria</taxon>
        <taxon>Pseudomonadales</taxon>
        <taxon>Pseudomonadaceae</taxon>
        <taxon>Pseudomonas</taxon>
    </lineage>
</organism>
<dbReference type="EMBL" id="CABVHK010000009">
    <property type="protein sequence ID" value="VVM94674.1"/>
    <property type="molecule type" value="Genomic_DNA"/>
</dbReference>
<evidence type="ECO:0000313" key="4">
    <source>
        <dbReference type="Proteomes" id="UP000325607"/>
    </source>
</evidence>
<dbReference type="AlphaFoldDB" id="A0A5E6S6N3"/>
<dbReference type="Proteomes" id="UP000325607">
    <property type="component" value="Unassembled WGS sequence"/>
</dbReference>
<name>A0A5E6S6N3_PSEFL</name>
<accession>A0A5E6S6N3</accession>
<dbReference type="EMBL" id="CABVHK010000001">
    <property type="protein sequence ID" value="VVM37518.1"/>
    <property type="molecule type" value="Genomic_DNA"/>
</dbReference>
<sequence>MLSLGQVTHVIDIDEHMRRQYLPVCSATEQQLDAFGFRRLDPGHCALQLATVDQRANDCICKVRIADFQLANALDKRFDEILLQRGVDDNPVTAHADLTLVQEAPHNGGVHRQIEVRVIKHHTRSIPTQLQPDSLERRACDCQRAQCAARPESIP</sequence>
<evidence type="ECO:0000313" key="3">
    <source>
        <dbReference type="EMBL" id="VVM94674.1"/>
    </source>
</evidence>
<evidence type="ECO:0000313" key="5">
    <source>
        <dbReference type="Proteomes" id="UP000326953"/>
    </source>
</evidence>
<dbReference type="EMBL" id="CABVGX010000012">
    <property type="protein sequence ID" value="VVM74323.1"/>
    <property type="molecule type" value="Genomic_DNA"/>
</dbReference>
<evidence type="ECO:0000313" key="1">
    <source>
        <dbReference type="EMBL" id="VVM37518.1"/>
    </source>
</evidence>